<gene>
    <name evidence="7" type="ORF">PSON_ATCC_30995.1.T1090023</name>
</gene>
<sequence>MGTIPCFKKKKREKGRIVHRSQLSDKSMRLKNEDNVEQNVEEQVEEEEDQNIVYDYIQGDLIQEGCNVYCALNTLNGQLLALKIFKLSKQDNFNTIVNYVDVLTRLESKNIHQIIGWDYSIHNNEVIHDEIRILMSYESGGSISWLLQKFNSFSTQLAIMFMKQILQGLESLHNFGILHKNLKTSNVLVDGEANAKLSDIYVLKDYKLSIYSPPECFKNQNYCEQSDIWSAGCIFIEMLTRISPWHHLSSNITLNQIKICFEKGQLFPYQYITKNQDILQIFNCIFKINPRERSKPTELLNHPIFKNLETEPLKSVIISTRRQYHNRPEDRRSFKIQNSNISNSSLRYSIRRSHNPGSIKYQQVLQQLKSIHLDFKNINNHNQQLSYTDIQNVVSTKIQLESQIKEIGIQQRNKEIKDNQQNKPKEISSLNRQKQSNDYSFSKQYQQRISSLHKSLNSSSLNIIISSFDPSSMVNGQTKNVQEIENLEKIMIQQFYYGSNNNQENHFQNNLNDIEKMMMQQFQSSLFKSSIIEQNIEEPIQQPILAASEILDQQSPNYFEKQMQDQFNQDNESEIDELQQLEDLIKLQFYQDYNKQDTRKNQQQVIQKDIKIAAFDQIIQSPKLNTDLMTDEDLINQ</sequence>
<feature type="region of interest" description="Disordered" evidence="5">
    <location>
        <begin position="412"/>
        <end position="442"/>
    </location>
</feature>
<evidence type="ECO:0000313" key="7">
    <source>
        <dbReference type="EMBL" id="CAD8115653.1"/>
    </source>
</evidence>
<evidence type="ECO:0000259" key="6">
    <source>
        <dbReference type="PROSITE" id="PS50011"/>
    </source>
</evidence>
<evidence type="ECO:0000256" key="4">
    <source>
        <dbReference type="ARBA" id="ARBA00022840"/>
    </source>
</evidence>
<keyword evidence="4" id="KW-0067">ATP-binding</keyword>
<protein>
    <recommendedName>
        <fullName evidence="6">Protein kinase domain-containing protein</fullName>
    </recommendedName>
</protein>
<dbReference type="PANTHER" id="PTHR48016:SF56">
    <property type="entry name" value="MAPKK KINASE"/>
    <property type="match status" value="1"/>
</dbReference>
<evidence type="ECO:0000256" key="3">
    <source>
        <dbReference type="ARBA" id="ARBA00022777"/>
    </source>
</evidence>
<organism evidence="7 8">
    <name type="scientific">Paramecium sonneborni</name>
    <dbReference type="NCBI Taxonomy" id="65129"/>
    <lineage>
        <taxon>Eukaryota</taxon>
        <taxon>Sar</taxon>
        <taxon>Alveolata</taxon>
        <taxon>Ciliophora</taxon>
        <taxon>Intramacronucleata</taxon>
        <taxon>Oligohymenophorea</taxon>
        <taxon>Peniculida</taxon>
        <taxon>Parameciidae</taxon>
        <taxon>Paramecium</taxon>
    </lineage>
</organism>
<keyword evidence="1" id="KW-0808">Transferase</keyword>
<dbReference type="GO" id="GO:0005524">
    <property type="term" value="F:ATP binding"/>
    <property type="evidence" value="ECO:0007669"/>
    <property type="project" value="UniProtKB-KW"/>
</dbReference>
<dbReference type="GO" id="GO:0004672">
    <property type="term" value="F:protein kinase activity"/>
    <property type="evidence" value="ECO:0007669"/>
    <property type="project" value="InterPro"/>
</dbReference>
<keyword evidence="2" id="KW-0547">Nucleotide-binding</keyword>
<dbReference type="AlphaFoldDB" id="A0A8S1QJ38"/>
<dbReference type="InterPro" id="IPR000719">
    <property type="entry name" value="Prot_kinase_dom"/>
</dbReference>
<dbReference type="Proteomes" id="UP000692954">
    <property type="component" value="Unassembled WGS sequence"/>
</dbReference>
<dbReference type="Pfam" id="PF00069">
    <property type="entry name" value="Pkinase"/>
    <property type="match status" value="1"/>
</dbReference>
<evidence type="ECO:0000256" key="2">
    <source>
        <dbReference type="ARBA" id="ARBA00022741"/>
    </source>
</evidence>
<evidence type="ECO:0000256" key="1">
    <source>
        <dbReference type="ARBA" id="ARBA00022679"/>
    </source>
</evidence>
<dbReference type="OrthoDB" id="300336at2759"/>
<dbReference type="PROSITE" id="PS50011">
    <property type="entry name" value="PROTEIN_KINASE_DOM"/>
    <property type="match status" value="1"/>
</dbReference>
<name>A0A8S1QJ38_9CILI</name>
<dbReference type="FunFam" id="1.10.510.10:FF:001806">
    <property type="entry name" value="Uncharacterized protein"/>
    <property type="match status" value="1"/>
</dbReference>
<reference evidence="7" key="1">
    <citation type="submission" date="2021-01" db="EMBL/GenBank/DDBJ databases">
        <authorList>
            <consortium name="Genoscope - CEA"/>
            <person name="William W."/>
        </authorList>
    </citation>
    <scope>NUCLEOTIDE SEQUENCE</scope>
</reference>
<comment type="caution">
    <text evidence="7">The sequence shown here is derived from an EMBL/GenBank/DDBJ whole genome shotgun (WGS) entry which is preliminary data.</text>
</comment>
<feature type="compositionally biased region" description="Polar residues" evidence="5">
    <location>
        <begin position="428"/>
        <end position="442"/>
    </location>
</feature>
<keyword evidence="8" id="KW-1185">Reference proteome</keyword>
<accession>A0A8S1QJ38</accession>
<feature type="domain" description="Protein kinase" evidence="6">
    <location>
        <begin position="56"/>
        <end position="305"/>
    </location>
</feature>
<dbReference type="PANTHER" id="PTHR48016">
    <property type="entry name" value="MAP KINASE KINASE KINASE SSK2-RELATED-RELATED"/>
    <property type="match status" value="1"/>
</dbReference>
<evidence type="ECO:0000256" key="5">
    <source>
        <dbReference type="SAM" id="MobiDB-lite"/>
    </source>
</evidence>
<dbReference type="InterPro" id="IPR050538">
    <property type="entry name" value="MAP_kinase_kinase_kinase"/>
</dbReference>
<evidence type="ECO:0000313" key="8">
    <source>
        <dbReference type="Proteomes" id="UP000692954"/>
    </source>
</evidence>
<feature type="compositionally biased region" description="Basic and acidic residues" evidence="5">
    <location>
        <begin position="412"/>
        <end position="426"/>
    </location>
</feature>
<dbReference type="EMBL" id="CAJJDN010000109">
    <property type="protein sequence ID" value="CAD8115653.1"/>
    <property type="molecule type" value="Genomic_DNA"/>
</dbReference>
<keyword evidence="3" id="KW-0418">Kinase</keyword>
<proteinExistence type="predicted"/>